<keyword evidence="2" id="KW-1133">Transmembrane helix</keyword>
<protein>
    <submittedName>
        <fullName evidence="3">Uncharacterized protein</fullName>
    </submittedName>
</protein>
<dbReference type="KEGG" id="moc:BB934_02945"/>
<gene>
    <name evidence="3" type="ORF">BB934_02945</name>
</gene>
<organism evidence="3">
    <name type="scientific">Microvirga ossetica</name>
    <dbReference type="NCBI Taxonomy" id="1882682"/>
    <lineage>
        <taxon>Bacteria</taxon>
        <taxon>Pseudomonadati</taxon>
        <taxon>Pseudomonadota</taxon>
        <taxon>Alphaproteobacteria</taxon>
        <taxon>Hyphomicrobiales</taxon>
        <taxon>Methylobacteriaceae</taxon>
        <taxon>Microvirga</taxon>
    </lineage>
</organism>
<keyword evidence="2" id="KW-0812">Transmembrane</keyword>
<feature type="compositionally biased region" description="Pro residues" evidence="1">
    <location>
        <begin position="272"/>
        <end position="281"/>
    </location>
</feature>
<feature type="compositionally biased region" description="Low complexity" evidence="1">
    <location>
        <begin position="327"/>
        <end position="342"/>
    </location>
</feature>
<dbReference type="EMBL" id="CP016616">
    <property type="protein sequence ID" value="ANY77308.1"/>
    <property type="molecule type" value="Genomic_DNA"/>
</dbReference>
<evidence type="ECO:0000256" key="1">
    <source>
        <dbReference type="SAM" id="MobiDB-lite"/>
    </source>
</evidence>
<feature type="compositionally biased region" description="Basic and acidic residues" evidence="1">
    <location>
        <begin position="344"/>
        <end position="356"/>
    </location>
</feature>
<reference evidence="3" key="1">
    <citation type="submission" date="2016-07" db="EMBL/GenBank/DDBJ databases">
        <title>Microvirga ossetica sp. nov. a new species of rhizobia isolated from root nodules of the legume species Vicia alpestris Steven originated from North Ossetia region in the Caucasus.</title>
        <authorList>
            <person name="Safronova V.I."/>
            <person name="Kuznetsova I.G."/>
            <person name="Sazanova A.L."/>
            <person name="Belimov A."/>
            <person name="Andronov E."/>
            <person name="Osledkin Y.S."/>
            <person name="Onishchuk O.P."/>
            <person name="Kurchak O.N."/>
            <person name="Shaposhnikov A.I."/>
            <person name="Willems A."/>
            <person name="Tikhonovich I.A."/>
        </authorList>
    </citation>
    <scope>NUCLEOTIDE SEQUENCE [LARGE SCALE GENOMIC DNA]</scope>
    <source>
        <strain evidence="3">V5/3M</strain>
    </source>
</reference>
<dbReference type="RefSeq" id="WP_162299137.1">
    <property type="nucleotide sequence ID" value="NZ_CP016616.1"/>
</dbReference>
<evidence type="ECO:0000313" key="3">
    <source>
        <dbReference type="EMBL" id="ANY77308.1"/>
    </source>
</evidence>
<evidence type="ECO:0000256" key="2">
    <source>
        <dbReference type="SAM" id="Phobius"/>
    </source>
</evidence>
<proteinExistence type="predicted"/>
<accession>A0A1B2EBF9</accession>
<feature type="region of interest" description="Disordered" evidence="1">
    <location>
        <begin position="256"/>
        <end position="289"/>
    </location>
</feature>
<feature type="region of interest" description="Disordered" evidence="1">
    <location>
        <begin position="325"/>
        <end position="356"/>
    </location>
</feature>
<name>A0A1B2EBF9_9HYPH</name>
<feature type="transmembrane region" description="Helical" evidence="2">
    <location>
        <begin position="40"/>
        <end position="64"/>
    </location>
</feature>
<sequence>MSDAPNYIFEGTSEQKAYAAEQVHNRLRAETRLTTGKAALWWLGGAGLFLALLGIGIGAGLWGYSKVADVTNTAEHLADTLKTVLERVNVQTTGEVKLADGGTVKLDADGETVGVQPGGTVRVEGGTVKVDGSLGRSSALTSPSASASPILSAPSTAQMQAAAPYAQDKDGRLVVEFTRFANRPFADGKVTTGWKYHDNTEERPYSQYCYYRPAGAFSDTIIDLAEDGKLIPNSSSPTIDRYAAAQECRWFDGSSTRTTAITPGEDQLLPAPSAPATPQPFAPSTMAKPPAGASYSDWQNWCRATYPATIQEWCLKEFAPKTLRAEQAPQSQSQPKQAVPVVNERLRMDPVQRKVL</sequence>
<keyword evidence="2" id="KW-0472">Membrane</keyword>
<dbReference type="AlphaFoldDB" id="A0A1B2EBF9"/>